<dbReference type="Pfam" id="PF07963">
    <property type="entry name" value="N_methyl"/>
    <property type="match status" value="1"/>
</dbReference>
<dbReference type="RefSeq" id="WP_345737933.1">
    <property type="nucleotide sequence ID" value="NZ_BAABIA010000008.1"/>
</dbReference>
<dbReference type="EMBL" id="BAABIA010000008">
    <property type="protein sequence ID" value="GAA5145662.1"/>
    <property type="molecule type" value="Genomic_DNA"/>
</dbReference>
<dbReference type="Proteomes" id="UP001499852">
    <property type="component" value="Unassembled WGS sequence"/>
</dbReference>
<dbReference type="NCBIfam" id="TIGR02532">
    <property type="entry name" value="IV_pilin_GFxxxE"/>
    <property type="match status" value="1"/>
</dbReference>
<dbReference type="Pfam" id="PF08334">
    <property type="entry name" value="T2SSG"/>
    <property type="match status" value="1"/>
</dbReference>
<protein>
    <recommendedName>
        <fullName evidence="2">Type II secretion system protein GspG C-terminal domain-containing protein</fullName>
    </recommendedName>
</protein>
<feature type="domain" description="Type II secretion system protein GspG C-terminal" evidence="2">
    <location>
        <begin position="51"/>
        <end position="145"/>
    </location>
</feature>
<accession>A0ABP9PFC6</accession>
<keyword evidence="4" id="KW-1185">Reference proteome</keyword>
<name>A0ABP9PFC6_9BACT</name>
<proteinExistence type="predicted"/>
<sequence>MNIHPIHSHLPSRSLNRVFHPLRKAFTLMEMMLVLAIIALLIAIGAVALQNVQGGAEITAAEAHMNTLKVAITQYKTLNRTLPGKLEDLVTPPANARVKKGLLKESGITDPWGSKYQYRSPGKKNGEPYEVFSMGPDKKEGGDDDVFSD</sequence>
<gene>
    <name evidence="3" type="ORF">GCM10023213_37540</name>
</gene>
<organism evidence="3 4">
    <name type="scientific">Prosthecobacter algae</name>
    <dbReference type="NCBI Taxonomy" id="1144682"/>
    <lineage>
        <taxon>Bacteria</taxon>
        <taxon>Pseudomonadati</taxon>
        <taxon>Verrucomicrobiota</taxon>
        <taxon>Verrucomicrobiia</taxon>
        <taxon>Verrucomicrobiales</taxon>
        <taxon>Verrucomicrobiaceae</taxon>
        <taxon>Prosthecobacter</taxon>
    </lineage>
</organism>
<reference evidence="4" key="1">
    <citation type="journal article" date="2019" name="Int. J. Syst. Evol. Microbiol.">
        <title>The Global Catalogue of Microorganisms (GCM) 10K type strain sequencing project: providing services to taxonomists for standard genome sequencing and annotation.</title>
        <authorList>
            <consortium name="The Broad Institute Genomics Platform"/>
            <consortium name="The Broad Institute Genome Sequencing Center for Infectious Disease"/>
            <person name="Wu L."/>
            <person name="Ma J."/>
        </authorList>
    </citation>
    <scope>NUCLEOTIDE SEQUENCE [LARGE SCALE GENOMIC DNA]</scope>
    <source>
        <strain evidence="4">JCM 18053</strain>
    </source>
</reference>
<comment type="caution">
    <text evidence="3">The sequence shown here is derived from an EMBL/GenBank/DDBJ whole genome shotgun (WGS) entry which is preliminary data.</text>
</comment>
<evidence type="ECO:0000256" key="1">
    <source>
        <dbReference type="SAM" id="MobiDB-lite"/>
    </source>
</evidence>
<dbReference type="InterPro" id="IPR012902">
    <property type="entry name" value="N_methyl_site"/>
</dbReference>
<feature type="region of interest" description="Disordered" evidence="1">
    <location>
        <begin position="107"/>
        <end position="149"/>
    </location>
</feature>
<evidence type="ECO:0000259" key="2">
    <source>
        <dbReference type="Pfam" id="PF08334"/>
    </source>
</evidence>
<dbReference type="InterPro" id="IPR045584">
    <property type="entry name" value="Pilin-like"/>
</dbReference>
<dbReference type="InterPro" id="IPR013545">
    <property type="entry name" value="T2SS_protein-GspG_C"/>
</dbReference>
<dbReference type="Gene3D" id="3.30.700.10">
    <property type="entry name" value="Glycoprotein, Type 4 Pilin"/>
    <property type="match status" value="1"/>
</dbReference>
<evidence type="ECO:0000313" key="3">
    <source>
        <dbReference type="EMBL" id="GAA5145662.1"/>
    </source>
</evidence>
<evidence type="ECO:0000313" key="4">
    <source>
        <dbReference type="Proteomes" id="UP001499852"/>
    </source>
</evidence>
<dbReference type="SUPFAM" id="SSF54523">
    <property type="entry name" value="Pili subunits"/>
    <property type="match status" value="1"/>
</dbReference>